<protein>
    <recommendedName>
        <fullName evidence="4">RAMA domain-containing protein</fullName>
    </recommendedName>
</protein>
<feature type="region of interest" description="Disordered" evidence="1">
    <location>
        <begin position="226"/>
        <end position="250"/>
    </location>
</feature>
<dbReference type="EnsemblMetazoa" id="XM_019998192.1">
    <property type="protein sequence ID" value="XP_019853751.1"/>
    <property type="gene ID" value="LOC109583028"/>
</dbReference>
<keyword evidence="3" id="KW-1185">Reference proteome</keyword>
<sequence length="454" mass="50490">MMSQDSDETMILDGSCSPSLLSQGRSLFYQEEDEEEAYHHQPLPLPPQEQLEEEQNCGCHGNDNVLHEEGADSSLLAWIQKEQENIERQFFQTDQLISVPVLEKTLRDIEGSLKKVSVSNQKERKELASFCNTSSAANRGDIKKKLISLTSRQKTLLYCFKKQTTLSDQLKQVKSNTDSAVAMETNNPPIEDTGVAMETTNPVVESVAANPVLVSTARAGVRLKPQSVPGAASLSQSEGSSSFSSNSEASLSQPVPLDALIRQGFLTIRDKLTCNLMGCTFEASITSDGQLVDSSNGGRYPSPQSWQNACWSVLGHQKRVKKMAAYKTVYCRNQSLSSVCESYSLRQISLYKQKMQVSSTSSQTDPMGYSSPLDYTHKNDTSATAATEKLPEIIRQFDLNQFLENCRVLPHQLPRQRDPSLSLPEGFWGSWSFETILLSPAYKQLEAEVDNWML</sequence>
<evidence type="ECO:0008006" key="4">
    <source>
        <dbReference type="Google" id="ProtNLM"/>
    </source>
</evidence>
<feature type="compositionally biased region" description="Low complexity" evidence="1">
    <location>
        <begin position="230"/>
        <end position="250"/>
    </location>
</feature>
<name>A0AAN0JAJ2_AMPQE</name>
<feature type="compositionally biased region" description="Acidic residues" evidence="1">
    <location>
        <begin position="1"/>
        <end position="10"/>
    </location>
</feature>
<dbReference type="RefSeq" id="XP_019853751.1">
    <property type="nucleotide sequence ID" value="XM_019998192.1"/>
</dbReference>
<organism evidence="2 3">
    <name type="scientific">Amphimedon queenslandica</name>
    <name type="common">Sponge</name>
    <dbReference type="NCBI Taxonomy" id="400682"/>
    <lineage>
        <taxon>Eukaryota</taxon>
        <taxon>Metazoa</taxon>
        <taxon>Porifera</taxon>
        <taxon>Demospongiae</taxon>
        <taxon>Heteroscleromorpha</taxon>
        <taxon>Haplosclerida</taxon>
        <taxon>Niphatidae</taxon>
        <taxon>Amphimedon</taxon>
    </lineage>
</organism>
<feature type="compositionally biased region" description="Polar residues" evidence="1">
    <location>
        <begin position="16"/>
        <end position="25"/>
    </location>
</feature>
<reference evidence="2" key="2">
    <citation type="submission" date="2024-06" db="UniProtKB">
        <authorList>
            <consortium name="EnsemblMetazoa"/>
        </authorList>
    </citation>
    <scope>IDENTIFICATION</scope>
</reference>
<reference evidence="3" key="1">
    <citation type="journal article" date="2010" name="Nature">
        <title>The Amphimedon queenslandica genome and the evolution of animal complexity.</title>
        <authorList>
            <person name="Srivastava M."/>
            <person name="Simakov O."/>
            <person name="Chapman J."/>
            <person name="Fahey B."/>
            <person name="Gauthier M.E."/>
            <person name="Mitros T."/>
            <person name="Richards G.S."/>
            <person name="Conaco C."/>
            <person name="Dacre M."/>
            <person name="Hellsten U."/>
            <person name="Larroux C."/>
            <person name="Putnam N.H."/>
            <person name="Stanke M."/>
            <person name="Adamska M."/>
            <person name="Darling A."/>
            <person name="Degnan S.M."/>
            <person name="Oakley T.H."/>
            <person name="Plachetzki D.C."/>
            <person name="Zhai Y."/>
            <person name="Adamski M."/>
            <person name="Calcino A."/>
            <person name="Cummins S.F."/>
            <person name="Goodstein D.M."/>
            <person name="Harris C."/>
            <person name="Jackson D.J."/>
            <person name="Leys S.P."/>
            <person name="Shu S."/>
            <person name="Woodcroft B.J."/>
            <person name="Vervoort M."/>
            <person name="Kosik K.S."/>
            <person name="Manning G."/>
            <person name="Degnan B.M."/>
            <person name="Rokhsar D.S."/>
        </authorList>
    </citation>
    <scope>NUCLEOTIDE SEQUENCE [LARGE SCALE GENOMIC DNA]</scope>
</reference>
<dbReference type="GeneID" id="109583028"/>
<accession>A0AAN0JAJ2</accession>
<dbReference type="KEGG" id="aqu:109583028"/>
<feature type="region of interest" description="Disordered" evidence="1">
    <location>
        <begin position="1"/>
        <end position="44"/>
    </location>
</feature>
<evidence type="ECO:0000313" key="3">
    <source>
        <dbReference type="Proteomes" id="UP000007879"/>
    </source>
</evidence>
<proteinExistence type="predicted"/>
<evidence type="ECO:0000256" key="1">
    <source>
        <dbReference type="SAM" id="MobiDB-lite"/>
    </source>
</evidence>
<evidence type="ECO:0000313" key="2">
    <source>
        <dbReference type="EnsemblMetazoa" id="XP_019853751.1"/>
    </source>
</evidence>
<dbReference type="Proteomes" id="UP000007879">
    <property type="component" value="Unassembled WGS sequence"/>
</dbReference>
<dbReference type="AlphaFoldDB" id="A0AAN0JAJ2"/>